<evidence type="ECO:0000313" key="2">
    <source>
        <dbReference type="EMBL" id="TKS77004.1"/>
    </source>
</evidence>
<proteinExistence type="predicted"/>
<reference evidence="2 3" key="1">
    <citation type="submission" date="2019-01" db="EMBL/GenBank/DDBJ databases">
        <title>Genome Assembly of Collichthys lucidus.</title>
        <authorList>
            <person name="Cai M."/>
            <person name="Xiao S."/>
        </authorList>
    </citation>
    <scope>NUCLEOTIDE SEQUENCE [LARGE SCALE GENOMIC DNA]</scope>
    <source>
        <strain evidence="2">JT15FE1705JMU</strain>
        <tissue evidence="2">Muscle</tissue>
    </source>
</reference>
<evidence type="ECO:0000256" key="1">
    <source>
        <dbReference type="SAM" id="MobiDB-lite"/>
    </source>
</evidence>
<feature type="compositionally biased region" description="Low complexity" evidence="1">
    <location>
        <begin position="745"/>
        <end position="758"/>
    </location>
</feature>
<feature type="compositionally biased region" description="Polar residues" evidence="1">
    <location>
        <begin position="921"/>
        <end position="941"/>
    </location>
</feature>
<dbReference type="AlphaFoldDB" id="A0A4U5UPP7"/>
<feature type="region of interest" description="Disordered" evidence="1">
    <location>
        <begin position="729"/>
        <end position="942"/>
    </location>
</feature>
<feature type="compositionally biased region" description="Low complexity" evidence="1">
    <location>
        <begin position="859"/>
        <end position="872"/>
    </location>
</feature>
<sequence length="973" mass="104863">MPAVGPDGKNIMKLIPVQMVNGQFVRTETSKPKKAPTPQKAVTIDIASAAIQMVKEATWNTSASQLLRKQASLVSQVDLNVRNSANKHPLLQPSVNSMTKVPQMATPATNCVSQQVTFPSQLPVTVKSPALPRGQYLQIPPNAQVRTVPASQLPTDIKKQILTSSASSSSGSGVPSVVYVSPIKTMDQGCTPPNYPALNLLEFLSKKSASTSCVPPPKPQLKLIPQVSQRPNSPIKWMIEEEEGSVPQASDALNSSLVTSKILQAVAVKEKAHKPCDAMTKPAPQPSQSESSQGEENALVMCNGKVFFVAKKCNLPIPVGIDDSPTVATKNTTVPSPALTPDIQQIIIPDESDEVIDLCDDDDSSQQAVDSAAVTHLDEDNVIFVSYIPPKSDSGSAQDLILQTPKALTKITDQRGTNSSNSAQRQKRLHGNAGDDALRRESGQSALVSAVQNDVHACGPAVINTEGSKVNSQQSTSTQHVGSLEVDVERKSQAYPKMSDGSSGTCSRVEEDTYAMENSVSPAASLTSSLASESRPMADPLLRQLFGITADVRICLQRIDEASTGSVPAEPLQRNTRSMDLFGDLEIYIPVEAEVKNILLWSLPNSVLRQMGLPQSNSEGSRKLAESPEVIWICPAVLRKKGQKASKEGNGMAENMSSLMAKQAPVGPLRMSFVSSSHAAYKVLKDTMPGKKVSPHTAHTSLPSGKAPRSYQGTVIIYHGRIFLSIRKHSKSQGPQETPEPQSASQSFVPSTSDPSSKSPKKRQSPQAALQSADTPLQNKRLRVTLPQISPKQLRDIFTKTQSTKEQDLRNDKNKTTTCKQNRKGAKHEGRDASSSKTAHSVPQSTDGMHSSSHKDARAGQAAEEAAGPGPAWFQSQGEQQEEVANENSEMQDLGGEDTEHNTQNNDKDSIIKINSGEPAEQSNTQSWTSRESSVASTSRQQEYDYTELAQEEMIAQKKAKLLQAINKLTPSK</sequence>
<dbReference type="InterPro" id="IPR026191">
    <property type="entry name" value="LRIF1"/>
</dbReference>
<keyword evidence="2" id="KW-0675">Receptor</keyword>
<evidence type="ECO:0000313" key="3">
    <source>
        <dbReference type="Proteomes" id="UP000298787"/>
    </source>
</evidence>
<protein>
    <submittedName>
        <fullName evidence="2">Ligand-dependent nuclear receptor-interacting factor 1</fullName>
    </submittedName>
</protein>
<feature type="region of interest" description="Disordered" evidence="1">
    <location>
        <begin position="408"/>
        <end position="437"/>
    </location>
</feature>
<dbReference type="GO" id="GO:0042974">
    <property type="term" value="F:nuclear retinoic acid receptor binding"/>
    <property type="evidence" value="ECO:0007669"/>
    <property type="project" value="InterPro"/>
</dbReference>
<organism evidence="2 3">
    <name type="scientific">Collichthys lucidus</name>
    <name type="common">Big head croaker</name>
    <name type="synonym">Sciaena lucida</name>
    <dbReference type="NCBI Taxonomy" id="240159"/>
    <lineage>
        <taxon>Eukaryota</taxon>
        <taxon>Metazoa</taxon>
        <taxon>Chordata</taxon>
        <taxon>Craniata</taxon>
        <taxon>Vertebrata</taxon>
        <taxon>Euteleostomi</taxon>
        <taxon>Actinopterygii</taxon>
        <taxon>Neopterygii</taxon>
        <taxon>Teleostei</taxon>
        <taxon>Neoteleostei</taxon>
        <taxon>Acanthomorphata</taxon>
        <taxon>Eupercaria</taxon>
        <taxon>Sciaenidae</taxon>
        <taxon>Collichthys</taxon>
    </lineage>
</organism>
<dbReference type="Pfam" id="PF15741">
    <property type="entry name" value="LRIF1"/>
    <property type="match status" value="1"/>
</dbReference>
<dbReference type="PANTHER" id="PTHR16131">
    <property type="entry name" value="LIGAND-DEPENDENT NUCLEAR RECEPTOR-INTERACTING FACTOR 1"/>
    <property type="match status" value="1"/>
</dbReference>
<dbReference type="PANTHER" id="PTHR16131:SF2">
    <property type="entry name" value="LIGAND-DEPENDENT NUCLEAR RECEPTOR-INTERACTING FACTOR 1"/>
    <property type="match status" value="1"/>
</dbReference>
<feature type="compositionally biased region" description="Basic and acidic residues" evidence="1">
    <location>
        <begin position="793"/>
        <end position="815"/>
    </location>
</feature>
<gene>
    <name evidence="2" type="ORF">D9C73_011095</name>
</gene>
<keyword evidence="3" id="KW-1185">Reference proteome</keyword>
<dbReference type="STRING" id="240159.A0A4U5UPP7"/>
<feature type="compositionally biased region" description="Polar residues" evidence="1">
    <location>
        <begin position="732"/>
        <end position="744"/>
    </location>
</feature>
<dbReference type="Proteomes" id="UP000298787">
    <property type="component" value="Chromosome 10"/>
</dbReference>
<feature type="compositionally biased region" description="Polar residues" evidence="1">
    <location>
        <begin position="768"/>
        <end position="778"/>
    </location>
</feature>
<feature type="compositionally biased region" description="Polar residues" evidence="1">
    <location>
        <begin position="835"/>
        <end position="851"/>
    </location>
</feature>
<feature type="region of interest" description="Disordered" evidence="1">
    <location>
        <begin position="273"/>
        <end position="296"/>
    </location>
</feature>
<feature type="region of interest" description="Disordered" evidence="1">
    <location>
        <begin position="689"/>
        <end position="709"/>
    </location>
</feature>
<dbReference type="EMBL" id="CM014087">
    <property type="protein sequence ID" value="TKS77004.1"/>
    <property type="molecule type" value="Genomic_DNA"/>
</dbReference>
<feature type="compositionally biased region" description="Low complexity" evidence="1">
    <location>
        <begin position="286"/>
        <end position="296"/>
    </location>
</feature>
<dbReference type="GO" id="GO:0006355">
    <property type="term" value="P:regulation of DNA-templated transcription"/>
    <property type="evidence" value="ECO:0007669"/>
    <property type="project" value="InterPro"/>
</dbReference>
<feature type="compositionally biased region" description="Basic and acidic residues" evidence="1">
    <location>
        <begin position="898"/>
        <end position="911"/>
    </location>
</feature>
<name>A0A4U5UPP7_COLLU</name>
<feature type="compositionally biased region" description="Polar residues" evidence="1">
    <location>
        <begin position="414"/>
        <end position="424"/>
    </location>
</feature>
<accession>A0A4U5UPP7</accession>